<organism evidence="1 2">
    <name type="scientific">Candidatus Bodocaedibacter vickermanii</name>
    <dbReference type="NCBI Taxonomy" id="2741701"/>
    <lineage>
        <taxon>Bacteria</taxon>
        <taxon>Pseudomonadati</taxon>
        <taxon>Pseudomonadota</taxon>
        <taxon>Alphaproteobacteria</taxon>
        <taxon>Holosporales</taxon>
        <taxon>Candidatus Paracaedibacteraceae</taxon>
        <taxon>Candidatus Bodocaedibacter</taxon>
    </lineage>
</organism>
<sequence>MFKKILATTILLSSVSFGSLSDIPDIKDPEFSWKGLELKEASSTETSTLDFHGIQQRSLIAGVTHLDNLFANLTSENGGFTAKSFNEASTLLSTLHSETCAVHKLIGSDVVIKYATPGTRKAVWNTYHIRILLLQECLAKFNQVVKTHRPDHIRSFNDLVSPLSTSLENLMANDPTQILEQPYTF</sequence>
<proteinExistence type="predicted"/>
<keyword evidence="2" id="KW-1185">Reference proteome</keyword>
<protein>
    <submittedName>
        <fullName evidence="1">Uncharacterized protein</fullName>
    </submittedName>
</protein>
<evidence type="ECO:0000313" key="1">
    <source>
        <dbReference type="EMBL" id="QOL19776.1"/>
    </source>
</evidence>
<dbReference type="EMBL" id="CP054719">
    <property type="protein sequence ID" value="QOL19776.1"/>
    <property type="molecule type" value="Genomic_DNA"/>
</dbReference>
<dbReference type="RefSeq" id="WP_350332518.1">
    <property type="nucleotide sequence ID" value="NZ_CP054719.1"/>
</dbReference>
<gene>
    <name evidence="1" type="ORF">CPBP_00544</name>
</gene>
<accession>A0A7L9RT88</accession>
<dbReference type="Proteomes" id="UP000594001">
    <property type="component" value="Chromosome"/>
</dbReference>
<dbReference type="AlphaFoldDB" id="A0A7L9RT88"/>
<reference evidence="1 2" key="1">
    <citation type="submission" date="2020-06" db="EMBL/GenBank/DDBJ databases">
        <title>The endosymbiont of the kinetoplastid Bodo saltans is a Paracaedibacter-like alpha-proteobacterium possessing a putative toxin-antitoxin system.</title>
        <authorList>
            <person name="Midha S."/>
            <person name="Rigden D.J."/>
            <person name="Siozios S."/>
            <person name="Hurst G.D.D."/>
            <person name="Jackson A.P."/>
        </authorList>
    </citation>
    <scope>NUCLEOTIDE SEQUENCE [LARGE SCALE GENOMIC DNA]</scope>
    <source>
        <strain evidence="1">Lake Konstanz</strain>
    </source>
</reference>
<name>A0A7L9RT88_9PROT</name>
<dbReference type="KEGG" id="pbal:CPBP_00544"/>
<evidence type="ECO:0000313" key="2">
    <source>
        <dbReference type="Proteomes" id="UP000594001"/>
    </source>
</evidence>